<organism evidence="1">
    <name type="scientific">Octopus bimaculoides</name>
    <name type="common">California two-spotted octopus</name>
    <dbReference type="NCBI Taxonomy" id="37653"/>
    <lineage>
        <taxon>Eukaryota</taxon>
        <taxon>Metazoa</taxon>
        <taxon>Spiralia</taxon>
        <taxon>Lophotrochozoa</taxon>
        <taxon>Mollusca</taxon>
        <taxon>Cephalopoda</taxon>
        <taxon>Coleoidea</taxon>
        <taxon>Octopodiformes</taxon>
        <taxon>Octopoda</taxon>
        <taxon>Incirrata</taxon>
        <taxon>Octopodidae</taxon>
        <taxon>Octopus</taxon>
    </lineage>
</organism>
<reference evidence="1" key="1">
    <citation type="submission" date="2015-07" db="EMBL/GenBank/DDBJ databases">
        <title>MeaNS - Measles Nucleotide Surveillance Program.</title>
        <authorList>
            <person name="Tran T."/>
            <person name="Druce J."/>
        </authorList>
    </citation>
    <scope>NUCLEOTIDE SEQUENCE</scope>
    <source>
        <strain evidence="1">UCB-OBI-ISO-001</strain>
        <tissue evidence="1">Gonad</tissue>
    </source>
</reference>
<name>A0A0L8G916_OCTBM</name>
<dbReference type="AlphaFoldDB" id="A0A0L8G916"/>
<sequence>MEEEQITYRGSRRVNSFHRRRGSEITEETTSLIIMTSLSPSDHIIIILQ</sequence>
<protein>
    <submittedName>
        <fullName evidence="1">Uncharacterized protein</fullName>
    </submittedName>
</protein>
<accession>A0A0L8G916</accession>
<evidence type="ECO:0000313" key="1">
    <source>
        <dbReference type="EMBL" id="KOF73364.1"/>
    </source>
</evidence>
<gene>
    <name evidence="1" type="ORF">OCBIM_22037969mg</name>
</gene>
<dbReference type="EMBL" id="KQ423187">
    <property type="protein sequence ID" value="KOF73364.1"/>
    <property type="molecule type" value="Genomic_DNA"/>
</dbReference>
<proteinExistence type="predicted"/>